<organism evidence="1 2">
    <name type="scientific">Flavobacterium fluvii</name>
    <dbReference type="NCBI Taxonomy" id="468056"/>
    <lineage>
        <taxon>Bacteria</taxon>
        <taxon>Pseudomonadati</taxon>
        <taxon>Bacteroidota</taxon>
        <taxon>Flavobacteriia</taxon>
        <taxon>Flavobacteriales</taxon>
        <taxon>Flavobacteriaceae</taxon>
        <taxon>Flavobacterium</taxon>
    </lineage>
</organism>
<proteinExistence type="predicted"/>
<sequence>MLICYVEKIGHIEIRITGSKGNIELSPDNYDIREIISILENAENLLYPGDKKERPIISYNIEQGSVKHILKTSIQFIIGFNAIIGQVNNVQDIDFLDLSTAKAFENLQNIAIKKDYIFSIKTSLENTNEVKVDRTTRYIRTEAIWADAEFYFYGKITNAGGKDKANIHILTSELGTIRVQTPISFLEDYEENLLYKSLGIRALGKQHSSTGEIDTTTLKFIELVDYQPKYDDLYLKGLREKAKKSWLNEINPDDWLKEIRGGYDA</sequence>
<dbReference type="AlphaFoldDB" id="A0A1M5EQF2"/>
<dbReference type="EMBL" id="FQWB01000001">
    <property type="protein sequence ID" value="SHF81252.1"/>
    <property type="molecule type" value="Genomic_DNA"/>
</dbReference>
<gene>
    <name evidence="1" type="ORF">SAMN05443549_101429</name>
</gene>
<evidence type="ECO:0000313" key="2">
    <source>
        <dbReference type="Proteomes" id="UP000184516"/>
    </source>
</evidence>
<keyword evidence="2" id="KW-1185">Reference proteome</keyword>
<name>A0A1M5EQF2_9FLAO</name>
<dbReference type="Proteomes" id="UP000184516">
    <property type="component" value="Unassembled WGS sequence"/>
</dbReference>
<evidence type="ECO:0000313" key="1">
    <source>
        <dbReference type="EMBL" id="SHF81252.1"/>
    </source>
</evidence>
<accession>A0A1M5EQF2</accession>
<dbReference type="STRING" id="468056.SAMN05443549_101429"/>
<reference evidence="2" key="1">
    <citation type="submission" date="2016-11" db="EMBL/GenBank/DDBJ databases">
        <authorList>
            <person name="Varghese N."/>
            <person name="Submissions S."/>
        </authorList>
    </citation>
    <scope>NUCLEOTIDE SEQUENCE [LARGE SCALE GENOMIC DNA]</scope>
    <source>
        <strain evidence="2">DSM 19978</strain>
    </source>
</reference>
<protein>
    <submittedName>
        <fullName evidence="1">Uncharacterized protein</fullName>
    </submittedName>
</protein>